<feature type="transmembrane region" description="Helical" evidence="1">
    <location>
        <begin position="128"/>
        <end position="150"/>
    </location>
</feature>
<reference evidence="2 3" key="1">
    <citation type="submission" date="2021-03" db="EMBL/GenBank/DDBJ databases">
        <title>Glycomyces sp. nov., a novel actinomycete isolated from soil.</title>
        <authorList>
            <person name="Yang X."/>
            <person name="Xu X."/>
        </authorList>
    </citation>
    <scope>NUCLEOTIDE SEQUENCE [LARGE SCALE GENOMIC DNA]</scope>
    <source>
        <strain evidence="2 3">NEAU-S30</strain>
    </source>
</reference>
<keyword evidence="3" id="KW-1185">Reference proteome</keyword>
<gene>
    <name evidence="2" type="ORF">J5V16_07570</name>
</gene>
<feature type="transmembrane region" description="Helical" evidence="1">
    <location>
        <begin position="200"/>
        <end position="220"/>
    </location>
</feature>
<evidence type="ECO:0000256" key="1">
    <source>
        <dbReference type="SAM" id="Phobius"/>
    </source>
</evidence>
<protein>
    <submittedName>
        <fullName evidence="2">Uncharacterized protein</fullName>
    </submittedName>
</protein>
<evidence type="ECO:0000313" key="2">
    <source>
        <dbReference type="EMBL" id="MBO3732678.1"/>
    </source>
</evidence>
<dbReference type="RefSeq" id="WP_208495465.1">
    <property type="nucleotide sequence ID" value="NZ_JAGFNP010000003.1"/>
</dbReference>
<sequence length="222" mass="24102">MSLSAYEDLVHELARLDADTTASTAQATRALERRREALREVRSGIDEEMVDLAQLCARLRHSTPDFTARQVDDTAGELPGRQGEPDADLVLERAKTALREAEAARTATTRAAQRPTLLPKSHHVVRELLVYGSCMVACLAVQFVYLAASGGGGESALWVAFLLPVIATLVGYVLVGMANRPRLPMLDRTGKPIKAVVPHNPRLGVTLAVCTMALFAYFAFFA</sequence>
<comment type="caution">
    <text evidence="2">The sequence shown here is derived from an EMBL/GenBank/DDBJ whole genome shotgun (WGS) entry which is preliminary data.</text>
</comment>
<organism evidence="2 3">
    <name type="scientific">Glycomyces niveus</name>
    <dbReference type="NCBI Taxonomy" id="2820287"/>
    <lineage>
        <taxon>Bacteria</taxon>
        <taxon>Bacillati</taxon>
        <taxon>Actinomycetota</taxon>
        <taxon>Actinomycetes</taxon>
        <taxon>Glycomycetales</taxon>
        <taxon>Glycomycetaceae</taxon>
        <taxon>Glycomyces</taxon>
    </lineage>
</organism>
<keyword evidence="1" id="KW-0812">Transmembrane</keyword>
<proteinExistence type="predicted"/>
<accession>A0ABS3U4J7</accession>
<feature type="transmembrane region" description="Helical" evidence="1">
    <location>
        <begin position="156"/>
        <end position="179"/>
    </location>
</feature>
<evidence type="ECO:0000313" key="3">
    <source>
        <dbReference type="Proteomes" id="UP000681341"/>
    </source>
</evidence>
<keyword evidence="1" id="KW-0472">Membrane</keyword>
<keyword evidence="1" id="KW-1133">Transmembrane helix</keyword>
<name>A0ABS3U4J7_9ACTN</name>
<dbReference type="Proteomes" id="UP000681341">
    <property type="component" value="Unassembled WGS sequence"/>
</dbReference>
<dbReference type="EMBL" id="JAGFNP010000003">
    <property type="protein sequence ID" value="MBO3732678.1"/>
    <property type="molecule type" value="Genomic_DNA"/>
</dbReference>